<dbReference type="EMBL" id="KZ826405">
    <property type="protein sequence ID" value="PYI01886.1"/>
    <property type="molecule type" value="Genomic_DNA"/>
</dbReference>
<protein>
    <submittedName>
        <fullName evidence="2">Uncharacterized protein</fullName>
    </submittedName>
</protein>
<dbReference type="Proteomes" id="UP000248423">
    <property type="component" value="Unassembled WGS sequence"/>
</dbReference>
<reference evidence="2 3" key="1">
    <citation type="submission" date="2018-02" db="EMBL/GenBank/DDBJ databases">
        <title>The genomes of Aspergillus section Nigri reveals drivers in fungal speciation.</title>
        <authorList>
            <consortium name="DOE Joint Genome Institute"/>
            <person name="Vesth T.C."/>
            <person name="Nybo J."/>
            <person name="Theobald S."/>
            <person name="Brandl J."/>
            <person name="Frisvad J.C."/>
            <person name="Nielsen K.F."/>
            <person name="Lyhne E.K."/>
            <person name="Kogle M.E."/>
            <person name="Kuo A."/>
            <person name="Riley R."/>
            <person name="Clum A."/>
            <person name="Nolan M."/>
            <person name="Lipzen A."/>
            <person name="Salamov A."/>
            <person name="Henrissat B."/>
            <person name="Wiebenga A."/>
            <person name="De vries R.P."/>
            <person name="Grigoriev I.V."/>
            <person name="Mortensen U.H."/>
            <person name="Andersen M.R."/>
            <person name="Baker S.E."/>
        </authorList>
    </citation>
    <scope>NUCLEOTIDE SEQUENCE [LARGE SCALE GENOMIC DNA]</scope>
    <source>
        <strain evidence="2 3">CBS 121057</strain>
    </source>
</reference>
<dbReference type="VEuPathDB" id="FungiDB:BO78DRAFT_326486"/>
<evidence type="ECO:0000313" key="3">
    <source>
        <dbReference type="Proteomes" id="UP000248423"/>
    </source>
</evidence>
<evidence type="ECO:0000313" key="2">
    <source>
        <dbReference type="EMBL" id="PYI01886.1"/>
    </source>
</evidence>
<proteinExistence type="predicted"/>
<dbReference type="AlphaFoldDB" id="A0A319DVX5"/>
<name>A0A319DVX5_ASPSB</name>
<sequence>MNFLDWLLTPFGRTPAPEIKERVWDPETVTMQQPASPENPRSDINSGIYDATEMGLRGGGEGEEVCCGVYVPPS</sequence>
<organism evidence="2 3">
    <name type="scientific">Aspergillus sclerotiicarbonarius (strain CBS 121057 / IBT 28362)</name>
    <dbReference type="NCBI Taxonomy" id="1448318"/>
    <lineage>
        <taxon>Eukaryota</taxon>
        <taxon>Fungi</taxon>
        <taxon>Dikarya</taxon>
        <taxon>Ascomycota</taxon>
        <taxon>Pezizomycotina</taxon>
        <taxon>Eurotiomycetes</taxon>
        <taxon>Eurotiomycetidae</taxon>
        <taxon>Eurotiales</taxon>
        <taxon>Aspergillaceae</taxon>
        <taxon>Aspergillus</taxon>
        <taxon>Aspergillus subgen. Circumdati</taxon>
    </lineage>
</organism>
<keyword evidence="3" id="KW-1185">Reference proteome</keyword>
<gene>
    <name evidence="2" type="ORF">BO78DRAFT_326486</name>
</gene>
<feature type="region of interest" description="Disordered" evidence="1">
    <location>
        <begin position="29"/>
        <end position="57"/>
    </location>
</feature>
<accession>A0A319DVX5</accession>
<evidence type="ECO:0000256" key="1">
    <source>
        <dbReference type="SAM" id="MobiDB-lite"/>
    </source>
</evidence>
<dbReference type="OrthoDB" id="4153865at2759"/>